<comment type="PTM">
    <text evidence="6">Topaquinone (TPQ) is generated by copper-dependent autoxidation of a specific tyrosyl residue.</text>
</comment>
<dbReference type="InterPro" id="IPR000269">
    <property type="entry name" value="Cu_amine_oxidase"/>
</dbReference>
<dbReference type="GO" id="GO:0005507">
    <property type="term" value="F:copper ion binding"/>
    <property type="evidence" value="ECO:0007669"/>
    <property type="project" value="InterPro"/>
</dbReference>
<comment type="caution">
    <text evidence="10">The sequence shown here is derived from an EMBL/GenBank/DDBJ whole genome shotgun (WGS) entry which is preliminary data.</text>
</comment>
<dbReference type="InterPro" id="IPR036460">
    <property type="entry name" value="Cu_amine_oxidase_C_sf"/>
</dbReference>
<keyword evidence="2 6" id="KW-0479">Metal-binding</keyword>
<evidence type="ECO:0000256" key="3">
    <source>
        <dbReference type="ARBA" id="ARBA00022772"/>
    </source>
</evidence>
<dbReference type="Pfam" id="PF02728">
    <property type="entry name" value="Cu_amine_oxidN3"/>
    <property type="match status" value="1"/>
</dbReference>
<dbReference type="GO" id="GO:0008131">
    <property type="term" value="F:primary methylamine oxidase activity"/>
    <property type="evidence" value="ECO:0007669"/>
    <property type="project" value="InterPro"/>
</dbReference>
<sequence>MSILTGRERINEILSGPNQIAYDSLRMNKDAFVSLCGYFKARGWVIGFTMPPKNKKTQQEVTGDPSQDTPKDAKQLNGEMLYTYLILCKRELDTSKDAGSGLSKASWTKIREERTGNGFNAETRTFHLLPEEWDALIKINENVSTFRKGGLLHEELMESIFAIRVATGKYATGPVRDDFIDTATSDVAADLNMEDENVPTEQADFIEDTTNTYFNDHHFGPFQAEHSFSQTEQYTPNHFGQSAPQPMQSASQSENSRRSGKNKQKVEDTLDKLDQLIEVIKTQGEREGLAKQDTREKKLSEVLIFFKKCTFWGIGMCFIEVELLDPDKHIVALADAYFFPPFQPSLFPETKSSLPRKLPPRRARLVVYNRRSNETSIWVIELIEEYDSTRGSHHKGKLVSSKVVRDVQPPIDGAEYVEIEAVVKKYPPFREVMKKRGINDMDLVMVDPWCSGYYSEADAPFRRLAKPLFFCKTKSNSPMENGYSRPIEGIYALVDMQKMEIIEFEDRKLIPLPPADPLRNYTSGETRGRGCKDRTDVKPLQIIQREGPSFRVNGHFVEWQKWSFRIGFSPREGLVIYSVAYNDGSRGLRPIAHRLSFVEMVVPYGDPDEPHYTKNAFDAGEDGLGKNANSLTKWPTTIMDSTGTFIRHVDGKIEAEVKLTGILSIGGLQGKKANKYGTTIASGIYAPIHQHFFTARMDMSVDCKPGEKCNQVVEVNAKVEELARNNFHDNAFYAEEKVLKSEMQAMRDCNSLFARHWIVRNTRTVNRTGEPTGYKLVPDSNCLPLAGADAKFLRRAAFLKHNLWVTTYAHADMYPGGDFPKQNPRIGEGLTAWVKQDRSLEEADIVLWYIPFTFMLYAHLQDTFICTYLELYMFLDLKTGLSCLWSTLVLCLCHTGSLTAPLPWMSRQMLPKQILKKSSVFETVASPYSLHFESNAELIRTKYAFSAINPR</sequence>
<feature type="region of interest" description="Disordered" evidence="7">
    <location>
        <begin position="234"/>
        <end position="267"/>
    </location>
</feature>
<accession>A0A7J7L3A9</accession>
<proteinExistence type="inferred from homology"/>
<dbReference type="SUPFAM" id="SSF54416">
    <property type="entry name" value="Amine oxidase N-terminal region"/>
    <property type="match status" value="1"/>
</dbReference>
<name>A0A7J7L3A9_9MAGN</name>
<dbReference type="PANTHER" id="PTHR10638">
    <property type="entry name" value="COPPER AMINE OXIDASE"/>
    <property type="match status" value="1"/>
</dbReference>
<evidence type="ECO:0000256" key="6">
    <source>
        <dbReference type="RuleBase" id="RU000672"/>
    </source>
</evidence>
<evidence type="ECO:0000313" key="10">
    <source>
        <dbReference type="EMBL" id="KAF6137062.1"/>
    </source>
</evidence>
<dbReference type="OrthoDB" id="5379943at2759"/>
<evidence type="ECO:0000256" key="4">
    <source>
        <dbReference type="ARBA" id="ARBA00023002"/>
    </source>
</evidence>
<evidence type="ECO:0000313" key="11">
    <source>
        <dbReference type="Proteomes" id="UP000541444"/>
    </source>
</evidence>
<dbReference type="AlphaFoldDB" id="A0A7J7L3A9"/>
<evidence type="ECO:0000256" key="7">
    <source>
        <dbReference type="SAM" id="MobiDB-lite"/>
    </source>
</evidence>
<dbReference type="Gene3D" id="2.70.98.20">
    <property type="entry name" value="Copper amine oxidase, catalytic domain"/>
    <property type="match status" value="2"/>
</dbReference>
<feature type="domain" description="Copper amine oxidase catalytic" evidence="8">
    <location>
        <begin position="645"/>
        <end position="850"/>
    </location>
</feature>
<dbReference type="SUPFAM" id="SSF49998">
    <property type="entry name" value="Amine oxidase catalytic domain"/>
    <property type="match status" value="1"/>
</dbReference>
<dbReference type="PANTHER" id="PTHR10638:SF18">
    <property type="entry name" value="AMINE OXIDASE [COPPER-CONTAINING] ZETA, PEROXISOMAL"/>
    <property type="match status" value="1"/>
</dbReference>
<dbReference type="GO" id="GO:0048038">
    <property type="term" value="F:quinone binding"/>
    <property type="evidence" value="ECO:0007669"/>
    <property type="project" value="InterPro"/>
</dbReference>
<evidence type="ECO:0000256" key="2">
    <source>
        <dbReference type="ARBA" id="ARBA00022723"/>
    </source>
</evidence>
<dbReference type="EC" id="1.4.3.-" evidence="6"/>
<dbReference type="EMBL" id="JACGCM010002660">
    <property type="protein sequence ID" value="KAF6137062.1"/>
    <property type="molecule type" value="Genomic_DNA"/>
</dbReference>
<keyword evidence="5 6" id="KW-0186">Copper</keyword>
<keyword evidence="3 6" id="KW-0801">TPQ</keyword>
<dbReference type="FunFam" id="3.10.450.40:FF:000002">
    <property type="entry name" value="Amine oxidase"/>
    <property type="match status" value="1"/>
</dbReference>
<dbReference type="InterPro" id="IPR015798">
    <property type="entry name" value="Cu_amine_oxidase_C"/>
</dbReference>
<dbReference type="Pfam" id="PF01179">
    <property type="entry name" value="Cu_amine_oxid"/>
    <property type="match status" value="2"/>
</dbReference>
<comment type="cofactor">
    <cofactor evidence="6">
        <name>Cu cation</name>
        <dbReference type="ChEBI" id="CHEBI:23378"/>
    </cofactor>
    <text evidence="6">Contains 1 topaquinone per subunit.</text>
</comment>
<protein>
    <recommendedName>
        <fullName evidence="6">Amine oxidase</fullName>
        <ecNumber evidence="6">1.4.3.-</ecNumber>
    </recommendedName>
</protein>
<dbReference type="GO" id="GO:0009308">
    <property type="term" value="P:amine metabolic process"/>
    <property type="evidence" value="ECO:0007669"/>
    <property type="project" value="UniProtKB-UniRule"/>
</dbReference>
<evidence type="ECO:0000259" key="9">
    <source>
        <dbReference type="Pfam" id="PF02728"/>
    </source>
</evidence>
<dbReference type="Gene3D" id="3.10.450.40">
    <property type="match status" value="2"/>
</dbReference>
<feature type="compositionally biased region" description="Low complexity" evidence="7">
    <location>
        <begin position="241"/>
        <end position="253"/>
    </location>
</feature>
<dbReference type="Proteomes" id="UP000541444">
    <property type="component" value="Unassembled WGS sequence"/>
</dbReference>
<gene>
    <name evidence="10" type="ORF">GIB67_030826</name>
</gene>
<evidence type="ECO:0000259" key="8">
    <source>
        <dbReference type="Pfam" id="PF01179"/>
    </source>
</evidence>
<keyword evidence="4 6" id="KW-0560">Oxidoreductase</keyword>
<evidence type="ECO:0000256" key="1">
    <source>
        <dbReference type="ARBA" id="ARBA00007983"/>
    </source>
</evidence>
<organism evidence="10 11">
    <name type="scientific">Kingdonia uniflora</name>
    <dbReference type="NCBI Taxonomy" id="39325"/>
    <lineage>
        <taxon>Eukaryota</taxon>
        <taxon>Viridiplantae</taxon>
        <taxon>Streptophyta</taxon>
        <taxon>Embryophyta</taxon>
        <taxon>Tracheophyta</taxon>
        <taxon>Spermatophyta</taxon>
        <taxon>Magnoliopsida</taxon>
        <taxon>Ranunculales</taxon>
        <taxon>Circaeasteraceae</taxon>
        <taxon>Kingdonia</taxon>
    </lineage>
</organism>
<dbReference type="InterPro" id="IPR016182">
    <property type="entry name" value="Cu_amine_oxidase_N-reg"/>
</dbReference>
<evidence type="ECO:0000256" key="5">
    <source>
        <dbReference type="ARBA" id="ARBA00023008"/>
    </source>
</evidence>
<comment type="similarity">
    <text evidence="1 6">Belongs to the copper/topaquinone oxidase family.</text>
</comment>
<feature type="domain" description="Copper amine oxidase N3-terminal" evidence="9">
    <location>
        <begin position="409"/>
        <end position="512"/>
    </location>
</feature>
<reference evidence="10 11" key="1">
    <citation type="journal article" date="2020" name="IScience">
        <title>Genome Sequencing of the Endangered Kingdonia uniflora (Circaeasteraceae, Ranunculales) Reveals Potential Mechanisms of Evolutionary Specialization.</title>
        <authorList>
            <person name="Sun Y."/>
            <person name="Deng T."/>
            <person name="Zhang A."/>
            <person name="Moore M.J."/>
            <person name="Landis J.B."/>
            <person name="Lin N."/>
            <person name="Zhang H."/>
            <person name="Zhang X."/>
            <person name="Huang J."/>
            <person name="Zhang X."/>
            <person name="Sun H."/>
            <person name="Wang H."/>
        </authorList>
    </citation>
    <scope>NUCLEOTIDE SEQUENCE [LARGE SCALE GENOMIC DNA]</scope>
    <source>
        <strain evidence="10">TB1705</strain>
        <tissue evidence="10">Leaf</tissue>
    </source>
</reference>
<feature type="domain" description="Copper amine oxidase catalytic" evidence="8">
    <location>
        <begin position="540"/>
        <end position="633"/>
    </location>
</feature>
<keyword evidence="11" id="KW-1185">Reference proteome</keyword>
<dbReference type="InterPro" id="IPR015802">
    <property type="entry name" value="Cu_amine_oxidase_N3"/>
</dbReference>